<comment type="caution">
    <text evidence="3">The sequence shown here is derived from an EMBL/GenBank/DDBJ whole genome shotgun (WGS) entry which is preliminary data.</text>
</comment>
<feature type="transmembrane region" description="Helical" evidence="1">
    <location>
        <begin position="56"/>
        <end position="75"/>
    </location>
</feature>
<sequence>MLEQLLELDQQLFLYLNNLGSPTWDGFWLFYTDKLHWIPFYAVLFFFMYKKRNDKSIILTAVVVALMILFTDQVTNLFKHGLQRPRPCHEEELSNVMRLVKSWCGGAYGYFSGHASNSMAVAIFSGMMLKYRFKYLIYFMIIWAIAMGFSRIYIGVHYPLDVLTGMIFGGLSGYMFYRFEGYLHKRFTLR</sequence>
<dbReference type="InterPro" id="IPR000326">
    <property type="entry name" value="PAP2/HPO"/>
</dbReference>
<evidence type="ECO:0000256" key="1">
    <source>
        <dbReference type="SAM" id="Phobius"/>
    </source>
</evidence>
<keyword evidence="1" id="KW-0812">Transmembrane</keyword>
<name>A0ABT4RW84_9FLAO</name>
<dbReference type="Gene3D" id="1.20.144.10">
    <property type="entry name" value="Phosphatidic acid phosphatase type 2/haloperoxidase"/>
    <property type="match status" value="1"/>
</dbReference>
<dbReference type="RefSeq" id="WP_270004904.1">
    <property type="nucleotide sequence ID" value="NZ_JAPFGC010000002.1"/>
</dbReference>
<feature type="transmembrane region" description="Helical" evidence="1">
    <location>
        <begin position="160"/>
        <end position="177"/>
    </location>
</feature>
<dbReference type="Proteomes" id="UP001149142">
    <property type="component" value="Unassembled WGS sequence"/>
</dbReference>
<feature type="transmembrane region" description="Helical" evidence="1">
    <location>
        <begin position="136"/>
        <end position="154"/>
    </location>
</feature>
<dbReference type="EMBL" id="JAPFGC010000002">
    <property type="protein sequence ID" value="MDA0176096.1"/>
    <property type="molecule type" value="Genomic_DNA"/>
</dbReference>
<evidence type="ECO:0000259" key="2">
    <source>
        <dbReference type="SMART" id="SM00014"/>
    </source>
</evidence>
<dbReference type="SMART" id="SM00014">
    <property type="entry name" value="acidPPc"/>
    <property type="match status" value="1"/>
</dbReference>
<dbReference type="Pfam" id="PF01569">
    <property type="entry name" value="PAP2"/>
    <property type="match status" value="1"/>
</dbReference>
<feature type="transmembrane region" description="Helical" evidence="1">
    <location>
        <begin position="107"/>
        <end position="129"/>
    </location>
</feature>
<organism evidence="3 4">
    <name type="scientific">Mesoflavibacter profundi</name>
    <dbReference type="NCBI Taxonomy" id="2708110"/>
    <lineage>
        <taxon>Bacteria</taxon>
        <taxon>Pseudomonadati</taxon>
        <taxon>Bacteroidota</taxon>
        <taxon>Flavobacteriia</taxon>
        <taxon>Flavobacteriales</taxon>
        <taxon>Flavobacteriaceae</taxon>
        <taxon>Mesoflavibacter</taxon>
    </lineage>
</organism>
<keyword evidence="1" id="KW-1133">Transmembrane helix</keyword>
<keyword evidence="1" id="KW-0472">Membrane</keyword>
<evidence type="ECO:0000313" key="4">
    <source>
        <dbReference type="Proteomes" id="UP001149142"/>
    </source>
</evidence>
<proteinExistence type="predicted"/>
<protein>
    <submittedName>
        <fullName evidence="3">Phosphatase PAP2 family protein</fullName>
    </submittedName>
</protein>
<accession>A0ABT4RW84</accession>
<keyword evidence="4" id="KW-1185">Reference proteome</keyword>
<reference evidence="3" key="1">
    <citation type="submission" date="2022-11" db="EMBL/GenBank/DDBJ databases">
        <title>Refractory cell wall polysaccharides provide important carbon source for microbial heterotrophs in the hadal ocean.</title>
        <authorList>
            <person name="Zhu X."/>
        </authorList>
    </citation>
    <scope>NUCLEOTIDE SEQUENCE</scope>
    <source>
        <strain evidence="3">MTRN7</strain>
    </source>
</reference>
<evidence type="ECO:0000313" key="3">
    <source>
        <dbReference type="EMBL" id="MDA0176096.1"/>
    </source>
</evidence>
<dbReference type="SUPFAM" id="SSF48317">
    <property type="entry name" value="Acid phosphatase/Vanadium-dependent haloperoxidase"/>
    <property type="match status" value="1"/>
</dbReference>
<feature type="domain" description="Phosphatidic acid phosphatase type 2/haloperoxidase" evidence="2">
    <location>
        <begin position="60"/>
        <end position="177"/>
    </location>
</feature>
<dbReference type="InterPro" id="IPR036938">
    <property type="entry name" value="PAP2/HPO_sf"/>
</dbReference>
<dbReference type="PANTHER" id="PTHR14969:SF13">
    <property type="entry name" value="AT30094P"/>
    <property type="match status" value="1"/>
</dbReference>
<gene>
    <name evidence="3" type="ORF">OOZ35_01155</name>
</gene>
<dbReference type="CDD" id="cd03395">
    <property type="entry name" value="PAP2_like_4"/>
    <property type="match status" value="1"/>
</dbReference>
<feature type="transmembrane region" description="Helical" evidence="1">
    <location>
        <begin position="28"/>
        <end position="49"/>
    </location>
</feature>
<dbReference type="PANTHER" id="PTHR14969">
    <property type="entry name" value="SPHINGOSINE-1-PHOSPHATE PHOSPHOHYDROLASE"/>
    <property type="match status" value="1"/>
</dbReference>